<sequence>MPINWPAQATPGHDDDVSDTTSVSYPSSDDSYDPDDHAAMIQEEWEESLRQIETVLSVIILPFFGKWMGRRTAFWG</sequence>
<organism evidence="2 3">
    <name type="scientific">Apiotrichum porosum</name>
    <dbReference type="NCBI Taxonomy" id="105984"/>
    <lineage>
        <taxon>Eukaryota</taxon>
        <taxon>Fungi</taxon>
        <taxon>Dikarya</taxon>
        <taxon>Basidiomycota</taxon>
        <taxon>Agaricomycotina</taxon>
        <taxon>Tremellomycetes</taxon>
        <taxon>Trichosporonales</taxon>
        <taxon>Trichosporonaceae</taxon>
        <taxon>Apiotrichum</taxon>
    </lineage>
</organism>
<dbReference type="AlphaFoldDB" id="A0A427XLV9"/>
<proteinExistence type="predicted"/>
<dbReference type="EMBL" id="RSCE01000009">
    <property type="protein sequence ID" value="RSH79803.1"/>
    <property type="molecule type" value="Genomic_DNA"/>
</dbReference>
<name>A0A427XLV9_9TREE</name>
<dbReference type="Proteomes" id="UP000279236">
    <property type="component" value="Unassembled WGS sequence"/>
</dbReference>
<gene>
    <name evidence="2" type="ORF">EHS24_009463</name>
</gene>
<feature type="compositionally biased region" description="Low complexity" evidence="1">
    <location>
        <begin position="19"/>
        <end position="29"/>
    </location>
</feature>
<dbReference type="Pfam" id="PF19117">
    <property type="entry name" value="Mim2"/>
    <property type="match status" value="1"/>
</dbReference>
<dbReference type="GO" id="GO:0070096">
    <property type="term" value="P:mitochondrial outer membrane translocase complex assembly"/>
    <property type="evidence" value="ECO:0007669"/>
    <property type="project" value="InterPro"/>
</dbReference>
<dbReference type="OrthoDB" id="2595304at2759"/>
<evidence type="ECO:0000313" key="3">
    <source>
        <dbReference type="Proteomes" id="UP000279236"/>
    </source>
</evidence>
<reference evidence="2 3" key="1">
    <citation type="submission" date="2018-11" db="EMBL/GenBank/DDBJ databases">
        <title>Genome sequence of Apiotrichum porosum DSM 27194.</title>
        <authorList>
            <person name="Aliyu H."/>
            <person name="Gorte O."/>
            <person name="Ochsenreither K."/>
        </authorList>
    </citation>
    <scope>NUCLEOTIDE SEQUENCE [LARGE SCALE GENOMIC DNA]</scope>
    <source>
        <strain evidence="2 3">DSM 27194</strain>
    </source>
</reference>
<dbReference type="STRING" id="105984.A0A427XLV9"/>
<dbReference type="PANTHER" id="PTHR28230">
    <property type="entry name" value="CHROMOSOME 1, WHOLE GENOME SHOTGUN SEQUENCE"/>
    <property type="match status" value="1"/>
</dbReference>
<accession>A0A427XLV9</accession>
<dbReference type="InterPro" id="IPR037652">
    <property type="entry name" value="Mim2"/>
</dbReference>
<dbReference type="RefSeq" id="XP_028474912.1">
    <property type="nucleotide sequence ID" value="XM_028624744.1"/>
</dbReference>
<evidence type="ECO:0000313" key="2">
    <source>
        <dbReference type="EMBL" id="RSH79803.1"/>
    </source>
</evidence>
<dbReference type="GeneID" id="39594006"/>
<dbReference type="GO" id="GO:0045040">
    <property type="term" value="P:protein insertion into mitochondrial outer membrane"/>
    <property type="evidence" value="ECO:0007669"/>
    <property type="project" value="InterPro"/>
</dbReference>
<dbReference type="GO" id="GO:0005741">
    <property type="term" value="C:mitochondrial outer membrane"/>
    <property type="evidence" value="ECO:0007669"/>
    <property type="project" value="TreeGrafter"/>
</dbReference>
<evidence type="ECO:0000256" key="1">
    <source>
        <dbReference type="SAM" id="MobiDB-lite"/>
    </source>
</evidence>
<protein>
    <submittedName>
        <fullName evidence="2">Uncharacterized protein</fullName>
    </submittedName>
</protein>
<comment type="caution">
    <text evidence="2">The sequence shown here is derived from an EMBL/GenBank/DDBJ whole genome shotgun (WGS) entry which is preliminary data.</text>
</comment>
<dbReference type="PANTHER" id="PTHR28230:SF1">
    <property type="entry name" value="MITOCHONDRIAL IMPORT PROTEIN 2"/>
    <property type="match status" value="1"/>
</dbReference>
<feature type="region of interest" description="Disordered" evidence="1">
    <location>
        <begin position="1"/>
        <end position="34"/>
    </location>
</feature>
<keyword evidence="3" id="KW-1185">Reference proteome</keyword>